<organism evidence="2 3">
    <name type="scientific">Armillaria gallica</name>
    <name type="common">Bulbous honey fungus</name>
    <name type="synonym">Armillaria bulbosa</name>
    <dbReference type="NCBI Taxonomy" id="47427"/>
    <lineage>
        <taxon>Eukaryota</taxon>
        <taxon>Fungi</taxon>
        <taxon>Dikarya</taxon>
        <taxon>Basidiomycota</taxon>
        <taxon>Agaricomycotina</taxon>
        <taxon>Agaricomycetes</taxon>
        <taxon>Agaricomycetidae</taxon>
        <taxon>Agaricales</taxon>
        <taxon>Marasmiineae</taxon>
        <taxon>Physalacriaceae</taxon>
        <taxon>Armillaria</taxon>
    </lineage>
</organism>
<evidence type="ECO:0000256" key="1">
    <source>
        <dbReference type="SAM" id="SignalP"/>
    </source>
</evidence>
<sequence>MLLLFPLQCWTLISLLLPTAMGYIVCLENNCGSGSMSLLVFTQQADRTDKDSLRFLDQGESCSTVCINKSGWAVGSSSISSVPITSLYSGIPNFVDLFGQMDMWVIGSLASLCNVLCVAEQGH</sequence>
<keyword evidence="1" id="KW-0732">Signal</keyword>
<keyword evidence="3" id="KW-1185">Reference proteome</keyword>
<feature type="chain" id="PRO_5013581300" evidence="1">
    <location>
        <begin position="23"/>
        <end position="123"/>
    </location>
</feature>
<accession>A0A2H3CQA3</accession>
<dbReference type="OrthoDB" id="2985066at2759"/>
<evidence type="ECO:0000313" key="2">
    <source>
        <dbReference type="EMBL" id="PBK85225.1"/>
    </source>
</evidence>
<name>A0A2H3CQA3_ARMGA</name>
<feature type="signal peptide" evidence="1">
    <location>
        <begin position="1"/>
        <end position="22"/>
    </location>
</feature>
<evidence type="ECO:0000313" key="3">
    <source>
        <dbReference type="Proteomes" id="UP000217790"/>
    </source>
</evidence>
<proteinExistence type="predicted"/>
<dbReference type="EMBL" id="KZ293692">
    <property type="protein sequence ID" value="PBK85225.1"/>
    <property type="molecule type" value="Genomic_DNA"/>
</dbReference>
<dbReference type="Proteomes" id="UP000217790">
    <property type="component" value="Unassembled WGS sequence"/>
</dbReference>
<protein>
    <submittedName>
        <fullName evidence="2">Uncharacterized protein</fullName>
    </submittedName>
</protein>
<gene>
    <name evidence="2" type="ORF">ARMGADRAFT_1036518</name>
</gene>
<dbReference type="InParanoid" id="A0A2H3CQA3"/>
<dbReference type="AlphaFoldDB" id="A0A2H3CQA3"/>
<reference evidence="3" key="1">
    <citation type="journal article" date="2017" name="Nat. Ecol. Evol.">
        <title>Genome expansion and lineage-specific genetic innovations in the forest pathogenic fungi Armillaria.</title>
        <authorList>
            <person name="Sipos G."/>
            <person name="Prasanna A.N."/>
            <person name="Walter M.C."/>
            <person name="O'Connor E."/>
            <person name="Balint B."/>
            <person name="Krizsan K."/>
            <person name="Kiss B."/>
            <person name="Hess J."/>
            <person name="Varga T."/>
            <person name="Slot J."/>
            <person name="Riley R."/>
            <person name="Boka B."/>
            <person name="Rigling D."/>
            <person name="Barry K."/>
            <person name="Lee J."/>
            <person name="Mihaltcheva S."/>
            <person name="LaButti K."/>
            <person name="Lipzen A."/>
            <person name="Waldron R."/>
            <person name="Moloney N.M."/>
            <person name="Sperisen C."/>
            <person name="Kredics L."/>
            <person name="Vagvoelgyi C."/>
            <person name="Patrignani A."/>
            <person name="Fitzpatrick D."/>
            <person name="Nagy I."/>
            <person name="Doyle S."/>
            <person name="Anderson J.B."/>
            <person name="Grigoriev I.V."/>
            <person name="Gueldener U."/>
            <person name="Muensterkoetter M."/>
            <person name="Nagy L.G."/>
        </authorList>
    </citation>
    <scope>NUCLEOTIDE SEQUENCE [LARGE SCALE GENOMIC DNA]</scope>
    <source>
        <strain evidence="3">Ar21-2</strain>
    </source>
</reference>